<evidence type="ECO:0000256" key="1">
    <source>
        <dbReference type="SAM" id="MobiDB-lite"/>
    </source>
</evidence>
<sequence length="210" mass="21736">MSLIVAGRFGTFEDGERAAQTLFANGFVEDDVTLFFVNPRGRHHQLAGGGDQHTDAGSEHTPAGATKGIAMGAAVGAVGSAVIVYFVHWPFYYFLIAAGIGAYIGSLGGAMAQTHTKGHDAQATVPEAPPVRESGVLLAVHVSEATRSLASAMLRREGAIEVENATGRWANGHWSDFNPVTPPNIEKATGPDAPSLGGFGTPAVSTASHT</sequence>
<organism evidence="3 4">
    <name type="scientific">Robbsia betulipollinis</name>
    <dbReference type="NCBI Taxonomy" id="2981849"/>
    <lineage>
        <taxon>Bacteria</taxon>
        <taxon>Pseudomonadati</taxon>
        <taxon>Pseudomonadota</taxon>
        <taxon>Betaproteobacteria</taxon>
        <taxon>Burkholderiales</taxon>
        <taxon>Burkholderiaceae</taxon>
        <taxon>Robbsia</taxon>
    </lineage>
</organism>
<reference evidence="3" key="1">
    <citation type="submission" date="2022-11" db="EMBL/GenBank/DDBJ databases">
        <title>Robbsia betulipollinis sp. nov., isolated from pollen of birch (Betula pendula).</title>
        <authorList>
            <person name="Shi H."/>
            <person name="Ambika Manirajan B."/>
            <person name="Ratering S."/>
            <person name="Geissler-Plaum R."/>
            <person name="Schnell S."/>
        </authorList>
    </citation>
    <scope>NUCLEOTIDE SEQUENCE</scope>
    <source>
        <strain evidence="3">Bb-Pol-6</strain>
    </source>
</reference>
<gene>
    <name evidence="3" type="ORF">OVY01_10395</name>
</gene>
<keyword evidence="2" id="KW-0472">Membrane</keyword>
<evidence type="ECO:0008006" key="5">
    <source>
        <dbReference type="Google" id="ProtNLM"/>
    </source>
</evidence>
<accession>A0ABT3ZNX4</accession>
<keyword evidence="2" id="KW-1133">Transmembrane helix</keyword>
<feature type="region of interest" description="Disordered" evidence="1">
    <location>
        <begin position="181"/>
        <end position="210"/>
    </location>
</feature>
<dbReference type="EMBL" id="JAPMXC010000001">
    <property type="protein sequence ID" value="MCY0387635.1"/>
    <property type="molecule type" value="Genomic_DNA"/>
</dbReference>
<feature type="transmembrane region" description="Helical" evidence="2">
    <location>
        <begin position="92"/>
        <end position="112"/>
    </location>
</feature>
<keyword evidence="4" id="KW-1185">Reference proteome</keyword>
<evidence type="ECO:0000313" key="4">
    <source>
        <dbReference type="Proteomes" id="UP001082899"/>
    </source>
</evidence>
<name>A0ABT3ZNX4_9BURK</name>
<dbReference type="Proteomes" id="UP001082899">
    <property type="component" value="Unassembled WGS sequence"/>
</dbReference>
<keyword evidence="2" id="KW-0812">Transmembrane</keyword>
<feature type="transmembrane region" description="Helical" evidence="2">
    <location>
        <begin position="68"/>
        <end position="86"/>
    </location>
</feature>
<comment type="caution">
    <text evidence="3">The sequence shown here is derived from an EMBL/GenBank/DDBJ whole genome shotgun (WGS) entry which is preliminary data.</text>
</comment>
<proteinExistence type="predicted"/>
<protein>
    <recommendedName>
        <fullName evidence="5">Glycine zipper family protein</fullName>
    </recommendedName>
</protein>
<dbReference type="RefSeq" id="WP_267847364.1">
    <property type="nucleotide sequence ID" value="NZ_JAPMXC010000001.1"/>
</dbReference>
<evidence type="ECO:0000256" key="2">
    <source>
        <dbReference type="SAM" id="Phobius"/>
    </source>
</evidence>
<evidence type="ECO:0000313" key="3">
    <source>
        <dbReference type="EMBL" id="MCY0387635.1"/>
    </source>
</evidence>